<organism evidence="7 8">
    <name type="scientific">Paenibacillus larvae subsp. larvae DSM 25430</name>
    <dbReference type="NCBI Taxonomy" id="697284"/>
    <lineage>
        <taxon>Bacteria</taxon>
        <taxon>Bacillati</taxon>
        <taxon>Bacillota</taxon>
        <taxon>Bacilli</taxon>
        <taxon>Bacillales</taxon>
        <taxon>Paenibacillaceae</taxon>
        <taxon>Paenibacillus</taxon>
    </lineage>
</organism>
<comment type="similarity">
    <text evidence="5">Belongs to the bacteriophage holin family. Cp-1 holin subfamily.</text>
</comment>
<dbReference type="eggNOG" id="COG4824">
    <property type="taxonomic scope" value="Bacteria"/>
</dbReference>
<dbReference type="InterPro" id="IPR006480">
    <property type="entry name" value="Phage_holin_4_1"/>
</dbReference>
<dbReference type="KEGG" id="plv:ERIC2_c26420"/>
<dbReference type="HOGENOM" id="CLU_125939_3_2_9"/>
<keyword evidence="8" id="KW-1185">Reference proteome</keyword>
<dbReference type="AlphaFoldDB" id="V9W967"/>
<evidence type="ECO:0000256" key="4">
    <source>
        <dbReference type="ARBA" id="ARBA00023136"/>
    </source>
</evidence>
<dbReference type="NCBIfam" id="TIGR01593">
    <property type="entry name" value="holin_tox_secr"/>
    <property type="match status" value="1"/>
</dbReference>
<evidence type="ECO:0000256" key="1">
    <source>
        <dbReference type="ARBA" id="ARBA00004141"/>
    </source>
</evidence>
<dbReference type="Proteomes" id="UP000029431">
    <property type="component" value="Chromosome"/>
</dbReference>
<feature type="transmembrane region" description="Helical" evidence="6">
    <location>
        <begin position="42"/>
        <end position="62"/>
    </location>
</feature>
<proteinExistence type="inferred from homology"/>
<protein>
    <submittedName>
        <fullName evidence="7">Toxin secretion/phage lysis holin</fullName>
    </submittedName>
</protein>
<name>V9W967_9BACL</name>
<dbReference type="GO" id="GO:0016020">
    <property type="term" value="C:membrane"/>
    <property type="evidence" value="ECO:0007669"/>
    <property type="project" value="UniProtKB-SubCell"/>
</dbReference>
<accession>V9W967</accession>
<evidence type="ECO:0000256" key="5">
    <source>
        <dbReference type="ARBA" id="ARBA00023600"/>
    </source>
</evidence>
<dbReference type="Pfam" id="PF05105">
    <property type="entry name" value="Phage_holin_4_1"/>
    <property type="match status" value="1"/>
</dbReference>
<keyword evidence="3 6" id="KW-1133">Transmembrane helix</keyword>
<evidence type="ECO:0000256" key="3">
    <source>
        <dbReference type="ARBA" id="ARBA00022989"/>
    </source>
</evidence>
<evidence type="ECO:0000256" key="2">
    <source>
        <dbReference type="ARBA" id="ARBA00022692"/>
    </source>
</evidence>
<comment type="subcellular location">
    <subcellularLocation>
        <location evidence="1">Membrane</location>
        <topology evidence="1">Multi-pass membrane protein</topology>
    </subcellularLocation>
</comment>
<dbReference type="PATRIC" id="fig|697284.3.peg.2516"/>
<reference evidence="7 8" key="1">
    <citation type="journal article" date="2014" name="PLoS ONE">
        <title>How to Kill the Honey Bee Larva: Genomic Potential and Virulence Mechanisms of Paenibacillus larvae.</title>
        <authorList>
            <person name="Djukic M."/>
            <person name="Brzuszkiewicz E."/>
            <person name="Funfhaus A."/>
            <person name="Voss J."/>
            <person name="Gollnow K."/>
            <person name="Poppinga L."/>
            <person name="Liesegang H."/>
            <person name="Garcia-Gonzalez E."/>
            <person name="Genersch E."/>
            <person name="Daniel R."/>
        </authorList>
    </citation>
    <scope>NUCLEOTIDE SEQUENCE [LARGE SCALE GENOMIC DNA]</scope>
    <source>
        <strain evidence="7 8">DSM 25430</strain>
    </source>
</reference>
<keyword evidence="2 6" id="KW-0812">Transmembrane</keyword>
<evidence type="ECO:0000256" key="6">
    <source>
        <dbReference type="SAM" id="Phobius"/>
    </source>
</evidence>
<keyword evidence="4 6" id="KW-0472">Membrane</keyword>
<sequence>MFGGWPMLLQVLLVLVVVDYATGLMAAGTQGKLESNVGLKGIARKVFIFFIVAVAHQIDLILGNQHMIRDATLFFYVANELLSIIENGGRLGVPLSNVIKQAVGVLKGKSEGGNKNE</sequence>
<evidence type="ECO:0000313" key="7">
    <source>
        <dbReference type="EMBL" id="AHD06429.1"/>
    </source>
</evidence>
<evidence type="ECO:0000313" key="8">
    <source>
        <dbReference type="Proteomes" id="UP000029431"/>
    </source>
</evidence>
<dbReference type="EMBL" id="CP003355">
    <property type="protein sequence ID" value="AHD06429.1"/>
    <property type="molecule type" value="Genomic_DNA"/>
</dbReference>
<gene>
    <name evidence="7" type="ORF">ERIC2_c26420</name>
</gene>